<dbReference type="EMBL" id="JAOYEY010000038">
    <property type="protein sequence ID" value="MCV9886473.1"/>
    <property type="molecule type" value="Genomic_DNA"/>
</dbReference>
<dbReference type="Pfam" id="PF10127">
    <property type="entry name" value="RlaP"/>
    <property type="match status" value="1"/>
</dbReference>
<name>A0ABT3DHF8_9BACI</name>
<dbReference type="RefSeq" id="WP_251683287.1">
    <property type="nucleotide sequence ID" value="NZ_JAMAWP010000007.1"/>
</dbReference>
<accession>A0ABT3DHF8</accession>
<organism evidence="1 2">
    <name type="scientific">Metabacillus halosaccharovorans</name>
    <dbReference type="NCBI Taxonomy" id="930124"/>
    <lineage>
        <taxon>Bacteria</taxon>
        <taxon>Bacillati</taxon>
        <taxon>Bacillota</taxon>
        <taxon>Bacilli</taxon>
        <taxon>Bacillales</taxon>
        <taxon>Bacillaceae</taxon>
        <taxon>Metabacillus</taxon>
    </lineage>
</organism>
<keyword evidence="2" id="KW-1185">Reference proteome</keyword>
<dbReference type="Proteomes" id="UP001526147">
    <property type="component" value="Unassembled WGS sequence"/>
</dbReference>
<dbReference type="PANTHER" id="PTHR34817">
    <property type="entry name" value="NUCLEOTIDYLTRANSFERASE"/>
    <property type="match status" value="1"/>
</dbReference>
<reference evidence="1 2" key="1">
    <citation type="submission" date="2022-10" db="EMBL/GenBank/DDBJ databases">
        <title>Draft genome assembly of moderately radiation resistant bacterium Metabacillus halosaccharovorans.</title>
        <authorList>
            <person name="Pal S."/>
            <person name="Gopinathan A."/>
        </authorList>
    </citation>
    <scope>NUCLEOTIDE SEQUENCE [LARGE SCALE GENOMIC DNA]</scope>
    <source>
        <strain evidence="1 2">VITHBRA001</strain>
    </source>
</reference>
<proteinExistence type="predicted"/>
<dbReference type="PANTHER" id="PTHR34817:SF2">
    <property type="entry name" value="NUCLEOTIDYLTRANSFERASE"/>
    <property type="match status" value="1"/>
</dbReference>
<protein>
    <submittedName>
        <fullName evidence="1">Nucleotidyltransferase domain-containing protein</fullName>
    </submittedName>
</protein>
<evidence type="ECO:0000313" key="1">
    <source>
        <dbReference type="EMBL" id="MCV9886473.1"/>
    </source>
</evidence>
<gene>
    <name evidence="1" type="ORF">OIH86_12575</name>
</gene>
<comment type="caution">
    <text evidence="1">The sequence shown here is derived from an EMBL/GenBank/DDBJ whole genome shotgun (WGS) entry which is preliminary data.</text>
</comment>
<evidence type="ECO:0000313" key="2">
    <source>
        <dbReference type="Proteomes" id="UP001526147"/>
    </source>
</evidence>
<sequence>MYKEIQNILYEIEKQEKIHILFACESGSRAWNLHEMKSDYDIRCIYKHEKEWYLQLYEGRDVIESSFNSFEVVGWDLKKALRLLNKSNPTLMEWLYSPIIYRNNLMFTEELKNFASQSFSPYSVLHHYLSMAKKNYIRLKQADSCTAKMYLSVLKPLQICFWIIEKDDFPPIGLHIFYTSHATPVIEEEMKKVILQKQSGLNFTSKPLLHYIESSIKTLGEIAKEGRKNDSNISKGLTDFFIKMIN</sequence>
<dbReference type="InterPro" id="IPR018775">
    <property type="entry name" value="RlaP"/>
</dbReference>